<sequence>MKITCVSPVDGKIYAERAAISLAEARAIFARAKGARGAWAATPLAERRALLEKAVDHLVAAKSQIATEIAWQMGRPVSQCGGEVRGLEERARHMLAIAPQALEEDILPQNGLFLRTIRKEPLGTVFVIAPWNYPYLTATNAIFPALVAGNVVVLKHSAQTLVCGERFAEAFAAAGLPDGVFQLCMTTNDDTTALIGEGLHDHIVFTGSVSVGRHLQTINAAHFTGIDLELGGKDPAYVRADANVDWAAENLVDGAFFNSGQSCCGIERIYVHKDIYPQFVEKFVTLTEAYVLGNPTAADVTLGPVASTRAAEFVRAQIAEACEQGARALIDPGLFPADRAGTPYLAPQVLVDVTHDMRVMTEESFGPVVGIMAVDGDDEAIAMMNDSDYGLTASICTADLPAAEAIALRLETGTCFANRCDYLDPGLAWTGVKDTGRGCSLSAHAFDHLTRLKSYHFRAQPA</sequence>
<evidence type="ECO:0000313" key="5">
    <source>
        <dbReference type="EMBL" id="MCT8331997.1"/>
    </source>
</evidence>
<evidence type="ECO:0000259" key="4">
    <source>
        <dbReference type="Pfam" id="PF00171"/>
    </source>
</evidence>
<dbReference type="InterPro" id="IPR016160">
    <property type="entry name" value="Ald_DH_CS_CYS"/>
</dbReference>
<dbReference type="PROSITE" id="PS00070">
    <property type="entry name" value="ALDEHYDE_DEHYDR_CYS"/>
    <property type="match status" value="1"/>
</dbReference>
<evidence type="ECO:0000256" key="3">
    <source>
        <dbReference type="RuleBase" id="RU003345"/>
    </source>
</evidence>
<dbReference type="InterPro" id="IPR015590">
    <property type="entry name" value="Aldehyde_DH_dom"/>
</dbReference>
<organism evidence="5 6">
    <name type="scientific">Albidovulum sediminis</name>
    <dbReference type="NCBI Taxonomy" id="3066345"/>
    <lineage>
        <taxon>Bacteria</taxon>
        <taxon>Pseudomonadati</taxon>
        <taxon>Pseudomonadota</taxon>
        <taxon>Alphaproteobacteria</taxon>
        <taxon>Rhodobacterales</taxon>
        <taxon>Paracoccaceae</taxon>
        <taxon>Albidovulum</taxon>
    </lineage>
</organism>
<dbReference type="PROSITE" id="PS00687">
    <property type="entry name" value="ALDEHYDE_DEHYDR_GLU"/>
    <property type="match status" value="1"/>
</dbReference>
<dbReference type="InterPro" id="IPR016163">
    <property type="entry name" value="Ald_DH_C"/>
</dbReference>
<dbReference type="InterPro" id="IPR029510">
    <property type="entry name" value="Ald_DH_CS_GLU"/>
</dbReference>
<gene>
    <name evidence="5" type="ORF">N5I32_20980</name>
</gene>
<proteinExistence type="inferred from homology"/>
<comment type="caution">
    <text evidence="5">The sequence shown here is derived from an EMBL/GenBank/DDBJ whole genome shotgun (WGS) entry which is preliminary data.</text>
</comment>
<dbReference type="EMBL" id="JAOCQF010000010">
    <property type="protein sequence ID" value="MCT8331997.1"/>
    <property type="molecule type" value="Genomic_DNA"/>
</dbReference>
<dbReference type="Proteomes" id="UP001205601">
    <property type="component" value="Unassembled WGS sequence"/>
</dbReference>
<feature type="active site" evidence="2">
    <location>
        <position position="229"/>
    </location>
</feature>
<dbReference type="SUPFAM" id="SSF53720">
    <property type="entry name" value="ALDH-like"/>
    <property type="match status" value="1"/>
</dbReference>
<dbReference type="Gene3D" id="3.40.605.10">
    <property type="entry name" value="Aldehyde Dehydrogenase, Chain A, domain 1"/>
    <property type="match status" value="1"/>
</dbReference>
<keyword evidence="1 3" id="KW-0560">Oxidoreductase</keyword>
<protein>
    <submittedName>
        <fullName evidence="5">Aldehyde dehydrogenase family protein</fullName>
    </submittedName>
</protein>
<keyword evidence="6" id="KW-1185">Reference proteome</keyword>
<evidence type="ECO:0000256" key="2">
    <source>
        <dbReference type="PROSITE-ProRule" id="PRU10007"/>
    </source>
</evidence>
<dbReference type="Pfam" id="PF00171">
    <property type="entry name" value="Aldedh"/>
    <property type="match status" value="1"/>
</dbReference>
<dbReference type="PANTHER" id="PTHR11699">
    <property type="entry name" value="ALDEHYDE DEHYDROGENASE-RELATED"/>
    <property type="match status" value="1"/>
</dbReference>
<evidence type="ECO:0000256" key="1">
    <source>
        <dbReference type="ARBA" id="ARBA00023002"/>
    </source>
</evidence>
<dbReference type="Gene3D" id="3.40.309.10">
    <property type="entry name" value="Aldehyde Dehydrogenase, Chain A, domain 2"/>
    <property type="match status" value="1"/>
</dbReference>
<feature type="domain" description="Aldehyde dehydrogenase" evidence="4">
    <location>
        <begin position="3"/>
        <end position="454"/>
    </location>
</feature>
<accession>A0ABT2NST3</accession>
<reference evidence="6" key="1">
    <citation type="submission" date="2023-07" db="EMBL/GenBank/DDBJ databases">
        <title>Defluviimonas sediminis sp. nov., isolated from mangrove sediment.</title>
        <authorList>
            <person name="Liu L."/>
            <person name="Li J."/>
            <person name="Huang Y."/>
            <person name="Pan J."/>
            <person name="Li M."/>
        </authorList>
    </citation>
    <scope>NUCLEOTIDE SEQUENCE [LARGE SCALE GENOMIC DNA]</scope>
    <source>
        <strain evidence="6">FT324</strain>
    </source>
</reference>
<dbReference type="InterPro" id="IPR016162">
    <property type="entry name" value="Ald_DH_N"/>
</dbReference>
<dbReference type="InterPro" id="IPR016161">
    <property type="entry name" value="Ald_DH/histidinol_DH"/>
</dbReference>
<name>A0ABT2NST3_9RHOB</name>
<evidence type="ECO:0000313" key="6">
    <source>
        <dbReference type="Proteomes" id="UP001205601"/>
    </source>
</evidence>
<dbReference type="CDD" id="cd07102">
    <property type="entry name" value="ALDH_EDX86601"/>
    <property type="match status" value="1"/>
</dbReference>
<comment type="similarity">
    <text evidence="3">Belongs to the aldehyde dehydrogenase family.</text>
</comment>